<dbReference type="InterPro" id="IPR011057">
    <property type="entry name" value="Mss4-like_sf"/>
</dbReference>
<proteinExistence type="inferred from homology"/>
<keyword evidence="3" id="KW-0862">Zinc</keyword>
<dbReference type="AlphaFoldDB" id="A0A9Y2L3X9"/>
<accession>A0A9Y2L3X9</accession>
<dbReference type="Gene3D" id="3.90.1590.10">
    <property type="entry name" value="glutathione-dependent formaldehyde- activating enzyme (gfa)"/>
    <property type="match status" value="1"/>
</dbReference>
<dbReference type="EMBL" id="CP127247">
    <property type="protein sequence ID" value="WIY26464.1"/>
    <property type="molecule type" value="Genomic_DNA"/>
</dbReference>
<gene>
    <name evidence="6" type="ORF">QPJ95_05990</name>
</gene>
<dbReference type="GO" id="GO:0016846">
    <property type="term" value="F:carbon-sulfur lyase activity"/>
    <property type="evidence" value="ECO:0007669"/>
    <property type="project" value="InterPro"/>
</dbReference>
<evidence type="ECO:0000256" key="4">
    <source>
        <dbReference type="ARBA" id="ARBA00023239"/>
    </source>
</evidence>
<keyword evidence="4" id="KW-0456">Lyase</keyword>
<organism evidence="6 7">
    <name type="scientific">Parasedimentitalea psychrophila</name>
    <dbReference type="NCBI Taxonomy" id="2997337"/>
    <lineage>
        <taxon>Bacteria</taxon>
        <taxon>Pseudomonadati</taxon>
        <taxon>Pseudomonadota</taxon>
        <taxon>Alphaproteobacteria</taxon>
        <taxon>Rhodobacterales</taxon>
        <taxon>Paracoccaceae</taxon>
        <taxon>Parasedimentitalea</taxon>
    </lineage>
</organism>
<evidence type="ECO:0000256" key="3">
    <source>
        <dbReference type="ARBA" id="ARBA00022833"/>
    </source>
</evidence>
<dbReference type="InterPro" id="IPR006913">
    <property type="entry name" value="CENP-V/GFA"/>
</dbReference>
<protein>
    <submittedName>
        <fullName evidence="6">GFA family protein</fullName>
    </submittedName>
</protein>
<dbReference type="SUPFAM" id="SSF51316">
    <property type="entry name" value="Mss4-like"/>
    <property type="match status" value="1"/>
</dbReference>
<keyword evidence="7" id="KW-1185">Reference proteome</keyword>
<evidence type="ECO:0000256" key="1">
    <source>
        <dbReference type="ARBA" id="ARBA00005495"/>
    </source>
</evidence>
<feature type="domain" description="CENP-V/GFA" evidence="5">
    <location>
        <begin position="5"/>
        <end position="113"/>
    </location>
</feature>
<comment type="similarity">
    <text evidence="1">Belongs to the Gfa family.</text>
</comment>
<name>A0A9Y2L3X9_9RHOB</name>
<dbReference type="PROSITE" id="PS51891">
    <property type="entry name" value="CENP_V_GFA"/>
    <property type="match status" value="1"/>
</dbReference>
<dbReference type="Pfam" id="PF04828">
    <property type="entry name" value="GFA"/>
    <property type="match status" value="1"/>
</dbReference>
<dbReference type="RefSeq" id="WP_270917802.1">
    <property type="nucleotide sequence ID" value="NZ_CP127247.1"/>
</dbReference>
<dbReference type="Proteomes" id="UP001238334">
    <property type="component" value="Chromosome"/>
</dbReference>
<dbReference type="GO" id="GO:0046872">
    <property type="term" value="F:metal ion binding"/>
    <property type="evidence" value="ECO:0007669"/>
    <property type="project" value="UniProtKB-KW"/>
</dbReference>
<sequence>MTEVHKGQCFCGAVAIEVSGTPEAMGYCHCASCRSWSAGPVNAFTLWKPDAVTVTKGAKHLTTFEKTESSQRQFCALCGGHVMTGHQGFGLVDVYAASIPTLTFAPALHVNYAETVLPIKDGLPKLCDFPAELGGSGDTMDE</sequence>
<dbReference type="PANTHER" id="PTHR33337">
    <property type="entry name" value="GFA DOMAIN-CONTAINING PROTEIN"/>
    <property type="match status" value="1"/>
</dbReference>
<evidence type="ECO:0000313" key="7">
    <source>
        <dbReference type="Proteomes" id="UP001238334"/>
    </source>
</evidence>
<dbReference type="KEGG" id="ppso:QPJ95_05990"/>
<evidence type="ECO:0000256" key="2">
    <source>
        <dbReference type="ARBA" id="ARBA00022723"/>
    </source>
</evidence>
<evidence type="ECO:0000259" key="5">
    <source>
        <dbReference type="PROSITE" id="PS51891"/>
    </source>
</evidence>
<keyword evidence="2" id="KW-0479">Metal-binding</keyword>
<evidence type="ECO:0000313" key="6">
    <source>
        <dbReference type="EMBL" id="WIY26464.1"/>
    </source>
</evidence>
<reference evidence="6 7" key="1">
    <citation type="submission" date="2023-06" db="EMBL/GenBank/DDBJ databases">
        <title>Parasedimentitalea psychrophila sp. nov., a psychrophilic bacterium isolated from deep-sea sediment.</title>
        <authorList>
            <person name="Li A."/>
        </authorList>
    </citation>
    <scope>NUCLEOTIDE SEQUENCE [LARGE SCALE GENOMIC DNA]</scope>
    <source>
        <strain evidence="6 7">QS115</strain>
    </source>
</reference>
<dbReference type="PANTHER" id="PTHR33337:SF40">
    <property type="entry name" value="CENP-V_GFA DOMAIN-CONTAINING PROTEIN-RELATED"/>
    <property type="match status" value="1"/>
</dbReference>